<dbReference type="KEGG" id="brv:CFK39_10950"/>
<dbReference type="InterPro" id="IPR045773">
    <property type="entry name" value="DUF6226"/>
</dbReference>
<evidence type="ECO:0000313" key="2">
    <source>
        <dbReference type="EMBL" id="ASK66251.1"/>
    </source>
</evidence>
<feature type="region of interest" description="Disordered" evidence="1">
    <location>
        <begin position="153"/>
        <end position="185"/>
    </location>
</feature>
<dbReference type="Pfam" id="PF19736">
    <property type="entry name" value="DUF6226"/>
    <property type="match status" value="1"/>
</dbReference>
<evidence type="ECO:0000313" key="3">
    <source>
        <dbReference type="Proteomes" id="UP000198398"/>
    </source>
</evidence>
<accession>A0A220UE75</accession>
<gene>
    <name evidence="2" type="ORF">CFK39_10950</name>
</gene>
<dbReference type="AlphaFoldDB" id="A0A220UE75"/>
<name>A0A220UE75_9MICO</name>
<protein>
    <submittedName>
        <fullName evidence="2">Uncharacterized protein</fullName>
    </submittedName>
</protein>
<organism evidence="2 3">
    <name type="scientific">Brachybacterium avium</name>
    <dbReference type="NCBI Taxonomy" id="2017485"/>
    <lineage>
        <taxon>Bacteria</taxon>
        <taxon>Bacillati</taxon>
        <taxon>Actinomycetota</taxon>
        <taxon>Actinomycetes</taxon>
        <taxon>Micrococcales</taxon>
        <taxon>Dermabacteraceae</taxon>
        <taxon>Brachybacterium</taxon>
    </lineage>
</organism>
<proteinExistence type="predicted"/>
<reference evidence="3" key="1">
    <citation type="submission" date="2017-07" db="EMBL/GenBank/DDBJ databases">
        <title>Brachybacterium sp. VR2415.</title>
        <authorList>
            <person name="Tak E.J."/>
            <person name="Bae J.-W."/>
        </authorList>
    </citation>
    <scope>NUCLEOTIDE SEQUENCE [LARGE SCALE GENOMIC DNA]</scope>
    <source>
        <strain evidence="3">VR2415</strain>
    </source>
</reference>
<evidence type="ECO:0000256" key="1">
    <source>
        <dbReference type="SAM" id="MobiDB-lite"/>
    </source>
</evidence>
<dbReference type="Proteomes" id="UP000198398">
    <property type="component" value="Chromosome"/>
</dbReference>
<sequence length="185" mass="19769">MLTARGWADADEGTGLIWAVTPYVDRYRTTVLRPRRPDAQPLVLARTAPDTATGSTDLTGRDALVMGLVLGIGDPPVPVSTTPDCGCDACDSGSRDVLEELDRTILSIVDGSFETVLTPGWTSHRTSFGAGGGSGEEDADLDVTVTAQPWAENWTPRPLCPAIQPPRSSPVSAPRSRRPRRSTDR</sequence>
<feature type="compositionally biased region" description="Basic residues" evidence="1">
    <location>
        <begin position="175"/>
        <end position="185"/>
    </location>
</feature>
<dbReference type="EMBL" id="CP022316">
    <property type="protein sequence ID" value="ASK66251.1"/>
    <property type="molecule type" value="Genomic_DNA"/>
</dbReference>
<keyword evidence="3" id="KW-1185">Reference proteome</keyword>